<evidence type="ECO:0000313" key="17">
    <source>
        <dbReference type="Proteomes" id="UP000053558"/>
    </source>
</evidence>
<dbReference type="InterPro" id="IPR017972">
    <property type="entry name" value="Cyt_P450_CS"/>
</dbReference>
<dbReference type="RefSeq" id="XP_007773332.1">
    <property type="nucleotide sequence ID" value="XM_007775142.1"/>
</dbReference>
<dbReference type="Pfam" id="PF00067">
    <property type="entry name" value="p450"/>
    <property type="match status" value="1"/>
</dbReference>
<accession>A0A5M3MC72</accession>
<keyword evidence="8" id="KW-1133">Transmembrane helix</keyword>
<comment type="cofactor">
    <cofactor evidence="1 13">
        <name>heme</name>
        <dbReference type="ChEBI" id="CHEBI:30413"/>
    </cofactor>
</comment>
<dbReference type="Proteomes" id="UP000053558">
    <property type="component" value="Unassembled WGS sequence"/>
</dbReference>
<keyword evidence="9 14" id="KW-0560">Oxidoreductase</keyword>
<feature type="binding site" description="axial binding residue" evidence="13">
    <location>
        <position position="474"/>
    </location>
    <ligand>
        <name>heme</name>
        <dbReference type="ChEBI" id="CHEBI:30413"/>
    </ligand>
    <ligandPart>
        <name>Fe</name>
        <dbReference type="ChEBI" id="CHEBI:18248"/>
    </ligandPart>
</feature>
<dbReference type="OrthoDB" id="1470350at2759"/>
<dbReference type="GO" id="GO:0004497">
    <property type="term" value="F:monooxygenase activity"/>
    <property type="evidence" value="ECO:0007669"/>
    <property type="project" value="UniProtKB-KW"/>
</dbReference>
<evidence type="ECO:0000256" key="6">
    <source>
        <dbReference type="ARBA" id="ARBA00022692"/>
    </source>
</evidence>
<dbReference type="PRINTS" id="PR00463">
    <property type="entry name" value="EP450I"/>
</dbReference>
<feature type="region of interest" description="Disordered" evidence="15">
    <location>
        <begin position="510"/>
        <end position="537"/>
    </location>
</feature>
<keyword evidence="17" id="KW-1185">Reference proteome</keyword>
<gene>
    <name evidence="16" type="ORF">CONPUDRAFT_64443</name>
</gene>
<reference evidence="17" key="1">
    <citation type="journal article" date="2012" name="Science">
        <title>The Paleozoic origin of enzymatic lignin decomposition reconstructed from 31 fungal genomes.</title>
        <authorList>
            <person name="Floudas D."/>
            <person name="Binder M."/>
            <person name="Riley R."/>
            <person name="Barry K."/>
            <person name="Blanchette R.A."/>
            <person name="Henrissat B."/>
            <person name="Martinez A.T."/>
            <person name="Otillar R."/>
            <person name="Spatafora J.W."/>
            <person name="Yadav J.S."/>
            <person name="Aerts A."/>
            <person name="Benoit I."/>
            <person name="Boyd A."/>
            <person name="Carlson A."/>
            <person name="Copeland A."/>
            <person name="Coutinho P.M."/>
            <person name="de Vries R.P."/>
            <person name="Ferreira P."/>
            <person name="Findley K."/>
            <person name="Foster B."/>
            <person name="Gaskell J."/>
            <person name="Glotzer D."/>
            <person name="Gorecki P."/>
            <person name="Heitman J."/>
            <person name="Hesse C."/>
            <person name="Hori C."/>
            <person name="Igarashi K."/>
            <person name="Jurgens J.A."/>
            <person name="Kallen N."/>
            <person name="Kersten P."/>
            <person name="Kohler A."/>
            <person name="Kuees U."/>
            <person name="Kumar T.K.A."/>
            <person name="Kuo A."/>
            <person name="LaButti K."/>
            <person name="Larrondo L.F."/>
            <person name="Lindquist E."/>
            <person name="Ling A."/>
            <person name="Lombard V."/>
            <person name="Lucas S."/>
            <person name="Lundell T."/>
            <person name="Martin R."/>
            <person name="McLaughlin D.J."/>
            <person name="Morgenstern I."/>
            <person name="Morin E."/>
            <person name="Murat C."/>
            <person name="Nagy L.G."/>
            <person name="Nolan M."/>
            <person name="Ohm R.A."/>
            <person name="Patyshakuliyeva A."/>
            <person name="Rokas A."/>
            <person name="Ruiz-Duenas F.J."/>
            <person name="Sabat G."/>
            <person name="Salamov A."/>
            <person name="Samejima M."/>
            <person name="Schmutz J."/>
            <person name="Slot J.C."/>
            <person name="St John F."/>
            <person name="Stenlid J."/>
            <person name="Sun H."/>
            <person name="Sun S."/>
            <person name="Syed K."/>
            <person name="Tsang A."/>
            <person name="Wiebenga A."/>
            <person name="Young D."/>
            <person name="Pisabarro A."/>
            <person name="Eastwood D.C."/>
            <person name="Martin F."/>
            <person name="Cullen D."/>
            <person name="Grigoriev I.V."/>
            <person name="Hibbett D.S."/>
        </authorList>
    </citation>
    <scope>NUCLEOTIDE SEQUENCE [LARGE SCALE GENOMIC DNA]</scope>
    <source>
        <strain evidence="17">RWD-64-598 SS2</strain>
    </source>
</reference>
<keyword evidence="7 13" id="KW-0479">Metal-binding</keyword>
<comment type="similarity">
    <text evidence="4 14">Belongs to the cytochrome P450 family.</text>
</comment>
<keyword evidence="6" id="KW-0812">Transmembrane</keyword>
<dbReference type="SUPFAM" id="SSF48264">
    <property type="entry name" value="Cytochrome P450"/>
    <property type="match status" value="1"/>
</dbReference>
<keyword evidence="10 13" id="KW-0408">Iron</keyword>
<dbReference type="Gene3D" id="1.10.630.10">
    <property type="entry name" value="Cytochrome P450"/>
    <property type="match status" value="1"/>
</dbReference>
<evidence type="ECO:0000256" key="9">
    <source>
        <dbReference type="ARBA" id="ARBA00023002"/>
    </source>
</evidence>
<dbReference type="InterPro" id="IPR050121">
    <property type="entry name" value="Cytochrome_P450_monoxygenase"/>
</dbReference>
<name>A0A5M3MC72_CONPW</name>
<evidence type="ECO:0000313" key="16">
    <source>
        <dbReference type="EMBL" id="EIW76504.1"/>
    </source>
</evidence>
<evidence type="ECO:0000256" key="2">
    <source>
        <dbReference type="ARBA" id="ARBA00004370"/>
    </source>
</evidence>
<dbReference type="AlphaFoldDB" id="A0A5M3MC72"/>
<evidence type="ECO:0000256" key="13">
    <source>
        <dbReference type="PIRSR" id="PIRSR602401-1"/>
    </source>
</evidence>
<dbReference type="GO" id="GO:0020037">
    <property type="term" value="F:heme binding"/>
    <property type="evidence" value="ECO:0007669"/>
    <property type="project" value="InterPro"/>
</dbReference>
<evidence type="ECO:0000256" key="4">
    <source>
        <dbReference type="ARBA" id="ARBA00010617"/>
    </source>
</evidence>
<dbReference type="InterPro" id="IPR036396">
    <property type="entry name" value="Cyt_P450_sf"/>
</dbReference>
<evidence type="ECO:0000256" key="5">
    <source>
        <dbReference type="ARBA" id="ARBA00022617"/>
    </source>
</evidence>
<dbReference type="GO" id="GO:0016020">
    <property type="term" value="C:membrane"/>
    <property type="evidence" value="ECO:0007669"/>
    <property type="project" value="UniProtKB-SubCell"/>
</dbReference>
<dbReference type="EMBL" id="JH711586">
    <property type="protein sequence ID" value="EIW76504.1"/>
    <property type="molecule type" value="Genomic_DNA"/>
</dbReference>
<dbReference type="GO" id="GO:0005506">
    <property type="term" value="F:iron ion binding"/>
    <property type="evidence" value="ECO:0007669"/>
    <property type="project" value="InterPro"/>
</dbReference>
<evidence type="ECO:0000256" key="3">
    <source>
        <dbReference type="ARBA" id="ARBA00004721"/>
    </source>
</evidence>
<evidence type="ECO:0000256" key="12">
    <source>
        <dbReference type="ARBA" id="ARBA00023136"/>
    </source>
</evidence>
<dbReference type="GO" id="GO:0016705">
    <property type="term" value="F:oxidoreductase activity, acting on paired donors, with incorporation or reduction of molecular oxygen"/>
    <property type="evidence" value="ECO:0007669"/>
    <property type="project" value="InterPro"/>
</dbReference>
<evidence type="ECO:0000256" key="7">
    <source>
        <dbReference type="ARBA" id="ARBA00022723"/>
    </source>
</evidence>
<dbReference type="InterPro" id="IPR001128">
    <property type="entry name" value="Cyt_P450"/>
</dbReference>
<keyword evidence="12" id="KW-0472">Membrane</keyword>
<dbReference type="InterPro" id="IPR002401">
    <property type="entry name" value="Cyt_P450_E_grp-I"/>
</dbReference>
<sequence length="537" mass="58974">MNLSPLDIAALSVAAYIVGHLVTRSFRRAVDLSGPPRDSFLLGSRKALNDAPDAAVLFEQWAREYGPAYRVSMPLGADAVVLMDPKALAHFFSKETVTYVATPLGKFFTENLIGKGSLLVASGDVHKRQRKLLTPGFSTAAIRKLTEVFYDSAYKAKTAWDNLIESNPDGSIIEVQQWMNNISLDTVGIAGFSHDFGTLQGQQADVADVFHSLGHAPAKPSLMRMLIFNLAPHIPWLFKIPSKRSSILTKLNESMGQISEMLLSRTREQKAEGEEDKSVIGLLIKAENSDSSLYMSQEEVMAQMKLLIIAGYETTSISMTWALIELAQRPDIQTKLRDELSAFGSDPTYDQFTSGLLYLDAVVNEILRLHPPLSELSRQAAEADIIPLSTPTRTASGGLTSFVGVHKGTRMLIPIRAINRLTSLWGPDAAEFRPSRWLSSSIPGEGKEGGIPESARAVQGYKNMLTFSDGPKTCLGRTFAVTEFKTVLSVLIRNFTFELRDGPKSNLKFETTPGLLPRPKLEGESGTTVPLRVRRAD</sequence>
<dbReference type="OMA" id="AQQHITH"/>
<evidence type="ECO:0000256" key="11">
    <source>
        <dbReference type="ARBA" id="ARBA00023033"/>
    </source>
</evidence>
<keyword evidence="5 13" id="KW-0349">Heme</keyword>
<protein>
    <submittedName>
        <fullName evidence="16">Cytochrome P450</fullName>
    </submittedName>
</protein>
<evidence type="ECO:0000256" key="8">
    <source>
        <dbReference type="ARBA" id="ARBA00022989"/>
    </source>
</evidence>
<evidence type="ECO:0000256" key="15">
    <source>
        <dbReference type="SAM" id="MobiDB-lite"/>
    </source>
</evidence>
<dbReference type="PRINTS" id="PR00385">
    <property type="entry name" value="P450"/>
</dbReference>
<keyword evidence="11 14" id="KW-0503">Monooxygenase</keyword>
<organism evidence="16 17">
    <name type="scientific">Coniophora puteana (strain RWD-64-598)</name>
    <name type="common">Brown rot fungus</name>
    <dbReference type="NCBI Taxonomy" id="741705"/>
    <lineage>
        <taxon>Eukaryota</taxon>
        <taxon>Fungi</taxon>
        <taxon>Dikarya</taxon>
        <taxon>Basidiomycota</taxon>
        <taxon>Agaricomycotina</taxon>
        <taxon>Agaricomycetes</taxon>
        <taxon>Agaricomycetidae</taxon>
        <taxon>Boletales</taxon>
        <taxon>Coniophorineae</taxon>
        <taxon>Coniophoraceae</taxon>
        <taxon>Coniophora</taxon>
    </lineage>
</organism>
<dbReference type="PANTHER" id="PTHR24305">
    <property type="entry name" value="CYTOCHROME P450"/>
    <property type="match status" value="1"/>
</dbReference>
<dbReference type="PANTHER" id="PTHR24305:SF166">
    <property type="entry name" value="CYTOCHROME P450 12A4, MITOCHONDRIAL-RELATED"/>
    <property type="match status" value="1"/>
</dbReference>
<dbReference type="PROSITE" id="PS00086">
    <property type="entry name" value="CYTOCHROME_P450"/>
    <property type="match status" value="1"/>
</dbReference>
<evidence type="ECO:0000256" key="1">
    <source>
        <dbReference type="ARBA" id="ARBA00001971"/>
    </source>
</evidence>
<evidence type="ECO:0000256" key="10">
    <source>
        <dbReference type="ARBA" id="ARBA00023004"/>
    </source>
</evidence>
<comment type="pathway">
    <text evidence="3">Secondary metabolite biosynthesis; terpenoid biosynthesis.</text>
</comment>
<proteinExistence type="inferred from homology"/>
<comment type="caution">
    <text evidence="16">The sequence shown here is derived from an EMBL/GenBank/DDBJ whole genome shotgun (WGS) entry which is preliminary data.</text>
</comment>
<dbReference type="KEGG" id="cput:CONPUDRAFT_64443"/>
<dbReference type="GeneID" id="19208357"/>
<comment type="subcellular location">
    <subcellularLocation>
        <location evidence="2">Membrane</location>
    </subcellularLocation>
</comment>
<evidence type="ECO:0000256" key="14">
    <source>
        <dbReference type="RuleBase" id="RU000461"/>
    </source>
</evidence>